<dbReference type="InterPro" id="IPR024078">
    <property type="entry name" value="LmbE-like_dom_sf"/>
</dbReference>
<accession>A0A381VBS1</accession>
<dbReference type="EMBL" id="UINC01008311">
    <property type="protein sequence ID" value="SVA37441.1"/>
    <property type="molecule type" value="Genomic_DNA"/>
</dbReference>
<dbReference type="SUPFAM" id="SSF102588">
    <property type="entry name" value="LmbE-like"/>
    <property type="match status" value="1"/>
</dbReference>
<gene>
    <name evidence="1" type="ORF">METZ01_LOCUS90295</name>
</gene>
<feature type="non-terminal residue" evidence="1">
    <location>
        <position position="265"/>
    </location>
</feature>
<dbReference type="Gene3D" id="3.40.50.10320">
    <property type="entry name" value="LmbE-like"/>
    <property type="match status" value="1"/>
</dbReference>
<dbReference type="Pfam" id="PF02585">
    <property type="entry name" value="PIG-L"/>
    <property type="match status" value="1"/>
</dbReference>
<dbReference type="InterPro" id="IPR003737">
    <property type="entry name" value="GlcNAc_PI_deacetylase-related"/>
</dbReference>
<evidence type="ECO:0008006" key="2">
    <source>
        <dbReference type="Google" id="ProtNLM"/>
    </source>
</evidence>
<evidence type="ECO:0000313" key="1">
    <source>
        <dbReference type="EMBL" id="SVA37441.1"/>
    </source>
</evidence>
<dbReference type="AlphaFoldDB" id="A0A381VBS1"/>
<organism evidence="1">
    <name type="scientific">marine metagenome</name>
    <dbReference type="NCBI Taxonomy" id="408172"/>
    <lineage>
        <taxon>unclassified sequences</taxon>
        <taxon>metagenomes</taxon>
        <taxon>ecological metagenomes</taxon>
    </lineage>
</organism>
<proteinExistence type="predicted"/>
<name>A0A381VBS1_9ZZZZ</name>
<reference evidence="1" key="1">
    <citation type="submission" date="2018-05" db="EMBL/GenBank/DDBJ databases">
        <authorList>
            <person name="Lanie J.A."/>
            <person name="Ng W.-L."/>
            <person name="Kazmierczak K.M."/>
            <person name="Andrzejewski T.M."/>
            <person name="Davidsen T.M."/>
            <person name="Wayne K.J."/>
            <person name="Tettelin H."/>
            <person name="Glass J.I."/>
            <person name="Rusch D."/>
            <person name="Podicherti R."/>
            <person name="Tsui H.-C.T."/>
            <person name="Winkler M.E."/>
        </authorList>
    </citation>
    <scope>NUCLEOTIDE SEQUENCE</scope>
</reference>
<feature type="non-terminal residue" evidence="1">
    <location>
        <position position="1"/>
    </location>
</feature>
<sequence length="265" mass="31227">MVKKYDCIYVSPHMDDVVFSASGSLYQNLKKNKSILIITVFTHNQTNLNTSCSDKPVSTNNTNTLQNLYNKVSCLKARRKEDTNAMKEIKVDFVYLDFPEILHRHIKMNVLNMIIFPSKKNLLSQDIEFYEKYSKKIIKLVGEGLKDNGILYFPLGSGFHPDHLLIHDIGIILKSKYNVFFYEDIPYSFLYTNLKYRLVRESRNRNIWFDSESNCNFIEKISGISKNLTKPFCFLHLYLHNKLPKKFDYENQIIEFNESIFEKKI</sequence>
<protein>
    <recommendedName>
        <fullName evidence="2">PIG-L family deacetylase</fullName>
    </recommendedName>
</protein>